<organism evidence="2 3">
    <name type="scientific">Desulfosoma caldarium</name>
    <dbReference type="NCBI Taxonomy" id="610254"/>
    <lineage>
        <taxon>Bacteria</taxon>
        <taxon>Pseudomonadati</taxon>
        <taxon>Thermodesulfobacteriota</taxon>
        <taxon>Syntrophobacteria</taxon>
        <taxon>Syntrophobacterales</taxon>
        <taxon>Syntrophobacteraceae</taxon>
        <taxon>Desulfosoma</taxon>
    </lineage>
</organism>
<keyword evidence="1" id="KW-0472">Membrane</keyword>
<comment type="caution">
    <text evidence="2">The sequence shown here is derived from an EMBL/GenBank/DDBJ whole genome shotgun (WGS) entry which is preliminary data.</text>
</comment>
<reference evidence="2 3" key="1">
    <citation type="submission" date="2018-11" db="EMBL/GenBank/DDBJ databases">
        <title>Genomic Encyclopedia of Type Strains, Phase IV (KMG-IV): sequencing the most valuable type-strain genomes for metagenomic binning, comparative biology and taxonomic classification.</title>
        <authorList>
            <person name="Goeker M."/>
        </authorList>
    </citation>
    <scope>NUCLEOTIDE SEQUENCE [LARGE SCALE GENOMIC DNA]</scope>
    <source>
        <strain evidence="2 3">DSM 22027</strain>
    </source>
</reference>
<gene>
    <name evidence="2" type="ORF">EDC27_0176</name>
</gene>
<keyword evidence="3" id="KW-1185">Reference proteome</keyword>
<sequence length="68" mass="7745">MAVQGEPHHLNQLFLFIFILFSAGVKSFLFSSKRFMFSLLASSPPNGRVQPHADRDGWKRLLTAALLW</sequence>
<evidence type="ECO:0000313" key="2">
    <source>
        <dbReference type="EMBL" id="ROR02932.1"/>
    </source>
</evidence>
<dbReference type="AlphaFoldDB" id="A0A3N1VRQ5"/>
<proteinExistence type="predicted"/>
<name>A0A3N1VRQ5_9BACT</name>
<keyword evidence="1" id="KW-0812">Transmembrane</keyword>
<keyword evidence="1" id="KW-1133">Transmembrane helix</keyword>
<accession>A0A3N1VRQ5</accession>
<feature type="transmembrane region" description="Helical" evidence="1">
    <location>
        <begin position="12"/>
        <end position="30"/>
    </location>
</feature>
<dbReference type="Proteomes" id="UP000276223">
    <property type="component" value="Unassembled WGS sequence"/>
</dbReference>
<evidence type="ECO:0000313" key="3">
    <source>
        <dbReference type="Proteomes" id="UP000276223"/>
    </source>
</evidence>
<evidence type="ECO:0000256" key="1">
    <source>
        <dbReference type="SAM" id="Phobius"/>
    </source>
</evidence>
<protein>
    <submittedName>
        <fullName evidence="2">Uncharacterized protein</fullName>
    </submittedName>
</protein>
<dbReference type="EMBL" id="RJVA01000009">
    <property type="protein sequence ID" value="ROR02932.1"/>
    <property type="molecule type" value="Genomic_DNA"/>
</dbReference>